<feature type="compositionally biased region" description="Polar residues" evidence="1">
    <location>
        <begin position="185"/>
        <end position="206"/>
    </location>
</feature>
<evidence type="ECO:0000256" key="1">
    <source>
        <dbReference type="SAM" id="MobiDB-lite"/>
    </source>
</evidence>
<feature type="region of interest" description="Disordered" evidence="1">
    <location>
        <begin position="149"/>
        <end position="224"/>
    </location>
</feature>
<name>A0ABN9M1Q4_9NEOB</name>
<evidence type="ECO:0000313" key="3">
    <source>
        <dbReference type="Proteomes" id="UP001176940"/>
    </source>
</evidence>
<dbReference type="EMBL" id="CAUEEQ010042332">
    <property type="protein sequence ID" value="CAJ0956659.1"/>
    <property type="molecule type" value="Genomic_DNA"/>
</dbReference>
<feature type="compositionally biased region" description="Basic and acidic residues" evidence="1">
    <location>
        <begin position="46"/>
        <end position="61"/>
    </location>
</feature>
<feature type="compositionally biased region" description="Pro residues" evidence="1">
    <location>
        <begin position="26"/>
        <end position="36"/>
    </location>
</feature>
<proteinExistence type="predicted"/>
<dbReference type="Proteomes" id="UP001176940">
    <property type="component" value="Unassembled WGS sequence"/>
</dbReference>
<accession>A0ABN9M1Q4</accession>
<feature type="region of interest" description="Disordered" evidence="1">
    <location>
        <begin position="1"/>
        <end position="69"/>
    </location>
</feature>
<organism evidence="2 3">
    <name type="scientific">Ranitomeya imitator</name>
    <name type="common">mimic poison frog</name>
    <dbReference type="NCBI Taxonomy" id="111125"/>
    <lineage>
        <taxon>Eukaryota</taxon>
        <taxon>Metazoa</taxon>
        <taxon>Chordata</taxon>
        <taxon>Craniata</taxon>
        <taxon>Vertebrata</taxon>
        <taxon>Euteleostomi</taxon>
        <taxon>Amphibia</taxon>
        <taxon>Batrachia</taxon>
        <taxon>Anura</taxon>
        <taxon>Neobatrachia</taxon>
        <taxon>Hyloidea</taxon>
        <taxon>Dendrobatidae</taxon>
        <taxon>Dendrobatinae</taxon>
        <taxon>Ranitomeya</taxon>
    </lineage>
</organism>
<protein>
    <submittedName>
        <fullName evidence="2">Uncharacterized protein</fullName>
    </submittedName>
</protein>
<sequence>MSLLRSRLSPQRKIAPRSRSGRQLSSPPPHPPPIEPPSRWTVAHGVPHEEGGAPGQDREPGAAEDSQLPALDAAAIRKHCAVLKEFCTPWAAALTSDDSCSRHFPISSSPWDYLSAGPSLPQPEGSSCDLTGGCQCPVHMGGLLQASQQPLNPGTLSAGDALQSETWTLTPRQEADKARGAAVQTPRTIPSPSAPTGVQSGNQNQDYAPVPADRPLPTRPGISK</sequence>
<reference evidence="2" key="1">
    <citation type="submission" date="2023-07" db="EMBL/GenBank/DDBJ databases">
        <authorList>
            <person name="Stuckert A."/>
        </authorList>
    </citation>
    <scope>NUCLEOTIDE SEQUENCE</scope>
</reference>
<comment type="caution">
    <text evidence="2">The sequence shown here is derived from an EMBL/GenBank/DDBJ whole genome shotgun (WGS) entry which is preliminary data.</text>
</comment>
<keyword evidence="3" id="KW-1185">Reference proteome</keyword>
<evidence type="ECO:0000313" key="2">
    <source>
        <dbReference type="EMBL" id="CAJ0956659.1"/>
    </source>
</evidence>
<gene>
    <name evidence="2" type="ORF">RIMI_LOCUS15626933</name>
</gene>